<evidence type="ECO:0000313" key="12">
    <source>
        <dbReference type="Proteomes" id="UP001225316"/>
    </source>
</evidence>
<reference evidence="11 12" key="1">
    <citation type="submission" date="2023-04" db="EMBL/GenBank/DDBJ databases">
        <title>A novel bacteria isolated from coastal sediment.</title>
        <authorList>
            <person name="Liu X.-J."/>
            <person name="Du Z.-J."/>
        </authorList>
    </citation>
    <scope>NUCLEOTIDE SEQUENCE [LARGE SCALE GENOMIC DNA]</scope>
    <source>
        <strain evidence="11 12">SDUM461003</strain>
    </source>
</reference>
<comment type="caution">
    <text evidence="11">The sequence shown here is derived from an EMBL/GenBank/DDBJ whole genome shotgun (WGS) entry which is preliminary data.</text>
</comment>
<comment type="catalytic activity">
    <reaction evidence="9">
        <text>glycyl-[formate C-acetyltransferase] + reduced [flavodoxin] + S-adenosyl-L-methionine = glycin-2-yl radical-[formate C-acetyltransferase] + semiquinone [flavodoxin] + 5'-deoxyadenosine + L-methionine + H(+)</text>
        <dbReference type="Rhea" id="RHEA:19225"/>
        <dbReference type="Rhea" id="RHEA-COMP:10622"/>
        <dbReference type="Rhea" id="RHEA-COMP:12190"/>
        <dbReference type="Rhea" id="RHEA-COMP:12191"/>
        <dbReference type="Rhea" id="RHEA-COMP:14480"/>
        <dbReference type="ChEBI" id="CHEBI:15378"/>
        <dbReference type="ChEBI" id="CHEBI:17319"/>
        <dbReference type="ChEBI" id="CHEBI:29947"/>
        <dbReference type="ChEBI" id="CHEBI:32722"/>
        <dbReference type="ChEBI" id="CHEBI:57618"/>
        <dbReference type="ChEBI" id="CHEBI:57844"/>
        <dbReference type="ChEBI" id="CHEBI:59789"/>
        <dbReference type="ChEBI" id="CHEBI:140311"/>
        <dbReference type="EC" id="1.97.1.4"/>
    </reaction>
</comment>
<evidence type="ECO:0000256" key="4">
    <source>
        <dbReference type="ARBA" id="ARBA00022691"/>
    </source>
</evidence>
<dbReference type="GO" id="GO:0043365">
    <property type="term" value="F:[formate-C-acetyltransferase]-activating enzyme activity"/>
    <property type="evidence" value="ECO:0007669"/>
    <property type="project" value="UniProtKB-EC"/>
</dbReference>
<dbReference type="PANTHER" id="PTHR30352:SF5">
    <property type="entry name" value="PYRUVATE FORMATE-LYASE 1-ACTIVATING ENZYME"/>
    <property type="match status" value="1"/>
</dbReference>
<dbReference type="SFLD" id="SFLDG01067">
    <property type="entry name" value="SPASM/twitch_domain_containing"/>
    <property type="match status" value="1"/>
</dbReference>
<dbReference type="EMBL" id="JARXHW010000002">
    <property type="protein sequence ID" value="MDQ8206159.1"/>
    <property type="molecule type" value="Genomic_DNA"/>
</dbReference>
<comment type="subcellular location">
    <subcellularLocation>
        <location evidence="9">Cytoplasm</location>
    </subcellularLocation>
</comment>
<dbReference type="EC" id="1.97.1.4" evidence="9"/>
<feature type="domain" description="Radical SAM core" evidence="10">
    <location>
        <begin position="45"/>
        <end position="264"/>
    </location>
</feature>
<evidence type="ECO:0000256" key="6">
    <source>
        <dbReference type="ARBA" id="ARBA00023002"/>
    </source>
</evidence>
<keyword evidence="3 9" id="KW-0004">4Fe-4S</keyword>
<name>A0ABU1APS0_9BACT</name>
<accession>A0ABU1APS0</accession>
<dbReference type="InterPro" id="IPR058240">
    <property type="entry name" value="rSAM_sf"/>
</dbReference>
<organism evidence="11 12">
    <name type="scientific">Thalassobacterium maritimum</name>
    <dbReference type="NCBI Taxonomy" id="3041265"/>
    <lineage>
        <taxon>Bacteria</taxon>
        <taxon>Pseudomonadati</taxon>
        <taxon>Verrucomicrobiota</taxon>
        <taxon>Opitutia</taxon>
        <taxon>Puniceicoccales</taxon>
        <taxon>Coraliomargaritaceae</taxon>
        <taxon>Thalassobacterium</taxon>
    </lineage>
</organism>
<dbReference type="Proteomes" id="UP001225316">
    <property type="component" value="Unassembled WGS sequence"/>
</dbReference>
<evidence type="ECO:0000259" key="10">
    <source>
        <dbReference type="PROSITE" id="PS51918"/>
    </source>
</evidence>
<dbReference type="SUPFAM" id="SSF102114">
    <property type="entry name" value="Radical SAM enzymes"/>
    <property type="match status" value="1"/>
</dbReference>
<comment type="cofactor">
    <cofactor evidence="9">
        <name>[4Fe-4S] cluster</name>
        <dbReference type="ChEBI" id="CHEBI:49883"/>
    </cofactor>
    <text evidence="9">Binds 1 [4Fe-4S] cluster. The cluster is coordinated with 3 cysteines and an exchangeable S-adenosyl-L-methionine.</text>
</comment>
<evidence type="ECO:0000256" key="3">
    <source>
        <dbReference type="ARBA" id="ARBA00022485"/>
    </source>
</evidence>
<dbReference type="PANTHER" id="PTHR30352">
    <property type="entry name" value="PYRUVATE FORMATE-LYASE-ACTIVATING ENZYME"/>
    <property type="match status" value="1"/>
</dbReference>
<dbReference type="PROSITE" id="PS01087">
    <property type="entry name" value="RADICAL_ACTIVATING"/>
    <property type="match status" value="1"/>
</dbReference>
<evidence type="ECO:0000256" key="9">
    <source>
        <dbReference type="RuleBase" id="RU362053"/>
    </source>
</evidence>
<keyword evidence="8 9" id="KW-0411">Iron-sulfur</keyword>
<evidence type="ECO:0000256" key="2">
    <source>
        <dbReference type="ARBA" id="ARBA00009777"/>
    </source>
</evidence>
<keyword evidence="11" id="KW-0670">Pyruvate</keyword>
<evidence type="ECO:0000256" key="8">
    <source>
        <dbReference type="ARBA" id="ARBA00023014"/>
    </source>
</evidence>
<dbReference type="InterPro" id="IPR001989">
    <property type="entry name" value="Radical_activat_CS"/>
</dbReference>
<keyword evidence="9" id="KW-0963">Cytoplasm</keyword>
<evidence type="ECO:0000313" key="11">
    <source>
        <dbReference type="EMBL" id="MDQ8206159.1"/>
    </source>
</evidence>
<keyword evidence="5 9" id="KW-0479">Metal-binding</keyword>
<keyword evidence="6 9" id="KW-0560">Oxidoreductase</keyword>
<dbReference type="PIRSF" id="PIRSF000371">
    <property type="entry name" value="PFL_act_enz"/>
    <property type="match status" value="1"/>
</dbReference>
<dbReference type="Gene3D" id="3.20.20.70">
    <property type="entry name" value="Aldolase class I"/>
    <property type="match status" value="1"/>
</dbReference>
<dbReference type="RefSeq" id="WP_308948159.1">
    <property type="nucleotide sequence ID" value="NZ_JARXHW010000002.1"/>
</dbReference>
<dbReference type="PROSITE" id="PS51918">
    <property type="entry name" value="RADICAL_SAM"/>
    <property type="match status" value="1"/>
</dbReference>
<comment type="function">
    <text evidence="1">Activation of pyruvate formate-lyase 1 under anaerobic conditions by generation of an organic free radical, using S-adenosylmethionine and reduced flavodoxin as cosubstrates to produce 5'-deoxy-adenosine.</text>
</comment>
<dbReference type="NCBIfam" id="TIGR02493">
    <property type="entry name" value="PFLA"/>
    <property type="match status" value="1"/>
</dbReference>
<dbReference type="SFLD" id="SFLDS00029">
    <property type="entry name" value="Radical_SAM"/>
    <property type="match status" value="1"/>
</dbReference>
<evidence type="ECO:0000256" key="1">
    <source>
        <dbReference type="ARBA" id="ARBA00002918"/>
    </source>
</evidence>
<keyword evidence="4 9" id="KW-0949">S-adenosyl-L-methionine</keyword>
<keyword evidence="7 9" id="KW-0408">Iron</keyword>
<dbReference type="Pfam" id="PF04055">
    <property type="entry name" value="Radical_SAM"/>
    <property type="match status" value="1"/>
</dbReference>
<keyword evidence="12" id="KW-1185">Reference proteome</keyword>
<gene>
    <name evidence="11" type="primary">pflA</name>
    <name evidence="11" type="ORF">QEH52_01460</name>
</gene>
<dbReference type="InterPro" id="IPR012838">
    <property type="entry name" value="PFL1_activating"/>
</dbReference>
<comment type="function">
    <text evidence="9">Activation of pyruvate formate-lyase under anaerobic conditions by generation of an organic free radical, using S-adenosylmethionine and reduced flavodoxin as cosubstrates to produce 5'-deoxy-adenosine.</text>
</comment>
<evidence type="ECO:0000256" key="7">
    <source>
        <dbReference type="ARBA" id="ARBA00023004"/>
    </source>
</evidence>
<dbReference type="InterPro" id="IPR012839">
    <property type="entry name" value="Organic_radical_activase"/>
</dbReference>
<dbReference type="InterPro" id="IPR007197">
    <property type="entry name" value="rSAM"/>
</dbReference>
<dbReference type="SFLD" id="SFLDG01066">
    <property type="entry name" value="organic_radical-activating_enz"/>
    <property type="match status" value="1"/>
</dbReference>
<evidence type="ECO:0000256" key="5">
    <source>
        <dbReference type="ARBA" id="ARBA00022723"/>
    </source>
</evidence>
<protein>
    <recommendedName>
        <fullName evidence="9">Pyruvate formate-lyase-activating enzyme</fullName>
        <ecNumber evidence="9">1.97.1.4</ecNumber>
    </recommendedName>
</protein>
<dbReference type="CDD" id="cd01335">
    <property type="entry name" value="Radical_SAM"/>
    <property type="match status" value="1"/>
</dbReference>
<proteinExistence type="inferred from homology"/>
<sequence>MTTTLKPTTSTVTSATTCAFERPATLAASPATEGYIHSVETCGTVDGPGLRYVLFLHGCPLRCQYCHNPDSQGKPAGETRTAEEAFADVLKYKSFIRKGGLTLSGGEPLMQPDFVEAMFTLAKEAGIHTTLDTSGFVGHKASDALLDKTDLVLLDIKSFSPMTHKVVTGVCVDQTLKFAQRLDARGNKVWIRFVLVPGLTDNEKNIDGLAQFVSQLGNVERVEILPFHKMGEEKYKLSGLPYKLANTPTPTPEAVDSARAIFARHGVVAI</sequence>
<comment type="similarity">
    <text evidence="2 9">Belongs to the organic radical-activating enzymes family.</text>
</comment>
<dbReference type="InterPro" id="IPR034457">
    <property type="entry name" value="Organic_radical-activating"/>
</dbReference>
<dbReference type="InterPro" id="IPR013785">
    <property type="entry name" value="Aldolase_TIM"/>
</dbReference>